<keyword evidence="1" id="KW-0175">Coiled coil</keyword>
<comment type="caution">
    <text evidence="4">The sequence shown here is derived from an EMBL/GenBank/DDBJ whole genome shotgun (WGS) entry which is preliminary data.</text>
</comment>
<evidence type="ECO:0000256" key="1">
    <source>
        <dbReference type="SAM" id="Coils"/>
    </source>
</evidence>
<feature type="coiled-coil region" evidence="1">
    <location>
        <begin position="364"/>
        <end position="442"/>
    </location>
</feature>
<feature type="compositionally biased region" description="Basic residues" evidence="2">
    <location>
        <begin position="133"/>
        <end position="150"/>
    </location>
</feature>
<keyword evidence="3" id="KW-0472">Membrane</keyword>
<evidence type="ECO:0000256" key="3">
    <source>
        <dbReference type="SAM" id="Phobius"/>
    </source>
</evidence>
<proteinExistence type="predicted"/>
<sequence>MNKNTNPENKNNQEQIDDFAKALLHKKTEMALYPEEKNENKNSSPLSSTQKKQVEKTLSSALDLLRQERGQLPIEEEEKQYANETDFDEEKDIDEFTSSSIRKDPLQNNEALNSIYTSIEHHEQKNKEESKKPTHLKPVKKKKEKTKKERNKALDQPIRSRTEKNKEEQKKAEEKGAPKKAKQPPEWIKNLKPYRKQIFAFVIVFVLLLGGYTYKVAVYDPNNITNAQQEATYKKLVEYADEWDMLSEAEKMEIIDLESSYDEMLEKQKKKINEYFIEQTTQPFTSQLASMKELKTQQEDETKPEYQELVAYISNWSTKDDADKANIVNYRDRYNALSDALKQKIDQIAIEQSQQSFATLLATQDAANQEAANQAAQAAKEERKANLEAQIESLTSQLNDAQAYNASLLADQAAGEDVQAAIDTNNQTISYLQQQIEAYQNELNTIQ</sequence>
<accession>A0A1U7NQE0</accession>
<evidence type="ECO:0000313" key="4">
    <source>
        <dbReference type="EMBL" id="OLU47830.1"/>
    </source>
</evidence>
<gene>
    <name evidence="4" type="ORF">BO225_01015</name>
</gene>
<feature type="region of interest" description="Disordered" evidence="2">
    <location>
        <begin position="1"/>
        <end position="92"/>
    </location>
</feature>
<feature type="compositionally biased region" description="Basic and acidic residues" evidence="2">
    <location>
        <begin position="121"/>
        <end position="132"/>
    </location>
</feature>
<feature type="compositionally biased region" description="Polar residues" evidence="2">
    <location>
        <begin position="41"/>
        <end position="60"/>
    </location>
</feature>
<feature type="compositionally biased region" description="Low complexity" evidence="2">
    <location>
        <begin position="1"/>
        <end position="14"/>
    </location>
</feature>
<feature type="compositionally biased region" description="Basic and acidic residues" evidence="2">
    <location>
        <begin position="26"/>
        <end position="40"/>
    </location>
</feature>
<dbReference type="OrthoDB" id="1771179at2"/>
<keyword evidence="3" id="KW-0812">Transmembrane</keyword>
<keyword evidence="3" id="KW-1133">Transmembrane helix</keyword>
<evidence type="ECO:0000313" key="5">
    <source>
        <dbReference type="Proteomes" id="UP000186705"/>
    </source>
</evidence>
<dbReference type="STRING" id="1862672.BO225_01015"/>
<dbReference type="GeneID" id="78274533"/>
<keyword evidence="5" id="KW-1185">Reference proteome</keyword>
<dbReference type="AlphaFoldDB" id="A0A1U7NQE0"/>
<evidence type="ECO:0000256" key="2">
    <source>
        <dbReference type="SAM" id="MobiDB-lite"/>
    </source>
</evidence>
<name>A0A1U7NQE0_9FIRM</name>
<dbReference type="Proteomes" id="UP000186705">
    <property type="component" value="Unassembled WGS sequence"/>
</dbReference>
<feature type="region of interest" description="Disordered" evidence="2">
    <location>
        <begin position="121"/>
        <end position="184"/>
    </location>
</feature>
<dbReference type="EMBL" id="MPKA01000034">
    <property type="protein sequence ID" value="OLU47830.1"/>
    <property type="molecule type" value="Genomic_DNA"/>
</dbReference>
<feature type="compositionally biased region" description="Basic and acidic residues" evidence="2">
    <location>
        <begin position="158"/>
        <end position="177"/>
    </location>
</feature>
<feature type="transmembrane region" description="Helical" evidence="3">
    <location>
        <begin position="198"/>
        <end position="214"/>
    </location>
</feature>
<organism evidence="4 5">
    <name type="scientific">Dubosiella newyorkensis</name>
    <dbReference type="NCBI Taxonomy" id="1862672"/>
    <lineage>
        <taxon>Bacteria</taxon>
        <taxon>Bacillati</taxon>
        <taxon>Bacillota</taxon>
        <taxon>Erysipelotrichia</taxon>
        <taxon>Erysipelotrichales</taxon>
        <taxon>Erysipelotrichaceae</taxon>
        <taxon>Dubosiella</taxon>
    </lineage>
</organism>
<protein>
    <submittedName>
        <fullName evidence="4">Uncharacterized protein</fullName>
    </submittedName>
</protein>
<dbReference type="RefSeq" id="WP_076340436.1">
    <property type="nucleotide sequence ID" value="NZ_CAPDDE010000013.1"/>
</dbReference>
<reference evidence="4 5" key="1">
    <citation type="submission" date="2016-11" db="EMBL/GenBank/DDBJ databases">
        <title>Description of two novel members of the family Erysipelotrichaceae: Ileibacterium lipovorans gen. nov., sp. nov. and Dubosiella newyorkensis, gen. nov., sp. nov.</title>
        <authorList>
            <person name="Cox L.M."/>
            <person name="Sohn J."/>
            <person name="Tyrrell K.L."/>
            <person name="Citron D.M."/>
            <person name="Lawson P.A."/>
            <person name="Patel N.B."/>
            <person name="Iizumi T."/>
            <person name="Perez-Perez G.I."/>
            <person name="Goldstein E.J."/>
            <person name="Blaser M.J."/>
        </authorList>
    </citation>
    <scope>NUCLEOTIDE SEQUENCE [LARGE SCALE GENOMIC DNA]</scope>
    <source>
        <strain evidence="4 5">NYU-BL-A4</strain>
    </source>
</reference>